<gene>
    <name evidence="3" type="ORF">SAMN04490203_0742</name>
</gene>
<evidence type="ECO:0000259" key="2">
    <source>
        <dbReference type="Pfam" id="PF20432"/>
    </source>
</evidence>
<accession>A0A1H4KN31</accession>
<reference evidence="3 4" key="1">
    <citation type="submission" date="2016-10" db="EMBL/GenBank/DDBJ databases">
        <authorList>
            <person name="Varghese N."/>
            <person name="Submissions S."/>
        </authorList>
    </citation>
    <scope>NUCLEOTIDE SEQUENCE [LARGE SCALE GENOMIC DNA]</scope>
    <source>
        <strain evidence="3 4">BS3652</strain>
    </source>
</reference>
<dbReference type="InterPro" id="IPR024467">
    <property type="entry name" value="Xre/MbcA/ParS-like_toxin-bd"/>
</dbReference>
<sequence>MEMKVLSSIKEYQPGPQIPQSIWMNLGLPSRGSMLHALVRKGLPFEYLERIASVLQVQRGVISKAICMSPTTVARRQKAGRFNTIESDRLVILVAVFEDALYLFENDKAAATKWMSSPVRGLGLKRPIEMLGTRVETKAVFDIIGQLEKGVLV</sequence>
<dbReference type="Pfam" id="PF09722">
    <property type="entry name" value="Xre_MbcA_ParS_C"/>
    <property type="match status" value="1"/>
</dbReference>
<organism evidence="3 4">
    <name type="scientific">Pseudomonas taetrolens</name>
    <dbReference type="NCBI Taxonomy" id="47884"/>
    <lineage>
        <taxon>Bacteria</taxon>
        <taxon>Pseudomonadati</taxon>
        <taxon>Pseudomonadota</taxon>
        <taxon>Gammaproteobacteria</taxon>
        <taxon>Pseudomonadales</taxon>
        <taxon>Pseudomonadaceae</taxon>
        <taxon>Pseudomonas</taxon>
    </lineage>
</organism>
<dbReference type="Pfam" id="PF20432">
    <property type="entry name" value="Xre-like-HTH"/>
    <property type="match status" value="1"/>
</dbReference>
<dbReference type="InterPro" id="IPR046847">
    <property type="entry name" value="Xre-like_HTH"/>
</dbReference>
<evidence type="ECO:0000313" key="3">
    <source>
        <dbReference type="EMBL" id="SEB59505.1"/>
    </source>
</evidence>
<protein>
    <submittedName>
        <fullName evidence="3">Toxin-antitoxin system antitoxin component, TIGR02293 family</fullName>
    </submittedName>
</protein>
<proteinExistence type="predicted"/>
<dbReference type="RefSeq" id="WP_053070886.1">
    <property type="nucleotide sequence ID" value="NZ_FNRS01000001.1"/>
</dbReference>
<feature type="domain" description="Antitoxin Xre/MbcA/ParS-like toxin-binding" evidence="1">
    <location>
        <begin position="102"/>
        <end position="150"/>
    </location>
</feature>
<dbReference type="NCBIfam" id="TIGR02293">
    <property type="entry name" value="TAS_TIGR02293"/>
    <property type="match status" value="1"/>
</dbReference>
<dbReference type="Proteomes" id="UP000183155">
    <property type="component" value="Unassembled WGS sequence"/>
</dbReference>
<dbReference type="InterPro" id="IPR011979">
    <property type="entry name" value="Antitox_Xre"/>
</dbReference>
<evidence type="ECO:0000259" key="1">
    <source>
        <dbReference type="Pfam" id="PF09722"/>
    </source>
</evidence>
<evidence type="ECO:0000313" key="4">
    <source>
        <dbReference type="Proteomes" id="UP000183155"/>
    </source>
</evidence>
<dbReference type="EMBL" id="FNRS01000001">
    <property type="protein sequence ID" value="SEB59505.1"/>
    <property type="molecule type" value="Genomic_DNA"/>
</dbReference>
<keyword evidence="4" id="KW-1185">Reference proteome</keyword>
<feature type="domain" description="Antitoxin Xre-like helix-turn-helix" evidence="2">
    <location>
        <begin position="35"/>
        <end position="91"/>
    </location>
</feature>
<name>A0A1H4KN31_PSETA</name>
<comment type="caution">
    <text evidence="3">The sequence shown here is derived from an EMBL/GenBank/DDBJ whole genome shotgun (WGS) entry which is preliminary data.</text>
</comment>